<evidence type="ECO:0000256" key="1">
    <source>
        <dbReference type="SAM" id="SignalP"/>
    </source>
</evidence>
<keyword evidence="1" id="KW-0732">Signal</keyword>
<dbReference type="PROSITE" id="PS51257">
    <property type="entry name" value="PROKAR_LIPOPROTEIN"/>
    <property type="match status" value="1"/>
</dbReference>
<keyword evidence="3" id="KW-1185">Reference proteome</keyword>
<evidence type="ECO:0000313" key="2">
    <source>
        <dbReference type="EMBL" id="KGO87330.1"/>
    </source>
</evidence>
<comment type="caution">
    <text evidence="2">The sequence shown here is derived from an EMBL/GenBank/DDBJ whole genome shotgun (WGS) entry which is preliminary data.</text>
</comment>
<organism evidence="2 3">
    <name type="scientific">Flavobacterium rivuli WB 3.3-2 = DSM 21788</name>
    <dbReference type="NCBI Taxonomy" id="1121895"/>
    <lineage>
        <taxon>Bacteria</taxon>
        <taxon>Pseudomonadati</taxon>
        <taxon>Bacteroidota</taxon>
        <taxon>Flavobacteriia</taxon>
        <taxon>Flavobacteriales</taxon>
        <taxon>Flavobacteriaceae</taxon>
        <taxon>Flavobacterium</taxon>
    </lineage>
</organism>
<evidence type="ECO:0008006" key="4">
    <source>
        <dbReference type="Google" id="ProtNLM"/>
    </source>
</evidence>
<dbReference type="AlphaFoldDB" id="A0A0A2MG91"/>
<evidence type="ECO:0000313" key="3">
    <source>
        <dbReference type="Proteomes" id="UP000030152"/>
    </source>
</evidence>
<reference evidence="2 3" key="1">
    <citation type="submission" date="2013-09" db="EMBL/GenBank/DDBJ databases">
        <authorList>
            <person name="Zeng Z."/>
            <person name="Chen C."/>
        </authorList>
    </citation>
    <scope>NUCLEOTIDE SEQUENCE [LARGE SCALE GENOMIC DNA]</scope>
    <source>
        <strain evidence="2 3">WB 3.3-2</strain>
    </source>
</reference>
<dbReference type="EMBL" id="JRLX01000005">
    <property type="protein sequence ID" value="KGO87330.1"/>
    <property type="molecule type" value="Genomic_DNA"/>
</dbReference>
<feature type="chain" id="PRO_5001992303" description="Lipoprotein" evidence="1">
    <location>
        <begin position="34"/>
        <end position="59"/>
    </location>
</feature>
<dbReference type="Proteomes" id="UP000030152">
    <property type="component" value="Unassembled WGS sequence"/>
</dbReference>
<name>A0A0A2MG91_9FLAO</name>
<sequence length="59" mass="6472">MQIQNEKIFMKKKYLLGLGAALVLLASCSPAHHYGCRGKRCGISVNAPVKTLENKKQNA</sequence>
<feature type="signal peptide" evidence="1">
    <location>
        <begin position="1"/>
        <end position="33"/>
    </location>
</feature>
<proteinExistence type="predicted"/>
<accession>A0A0A2MG91</accession>
<gene>
    <name evidence="2" type="ORF">Q765_06600</name>
</gene>
<protein>
    <recommendedName>
        <fullName evidence="4">Lipoprotein</fullName>
    </recommendedName>
</protein>